<dbReference type="EMBL" id="CP000927">
    <property type="protein sequence ID" value="ABZ71222.1"/>
    <property type="molecule type" value="Genomic_DNA"/>
</dbReference>
<keyword evidence="1" id="KW-0472">Membrane</keyword>
<dbReference type="PROSITE" id="PS00409">
    <property type="entry name" value="PROKAR_NTER_METHYL"/>
    <property type="match status" value="1"/>
</dbReference>
<evidence type="ECO:0008006" key="3">
    <source>
        <dbReference type="Google" id="ProtNLM"/>
    </source>
</evidence>
<accession>B0T7N4</accession>
<reference evidence="2" key="1">
    <citation type="submission" date="2008-01" db="EMBL/GenBank/DDBJ databases">
        <title>Complete sequence of chromosome of Caulobacter sp. K31.</title>
        <authorList>
            <consortium name="US DOE Joint Genome Institute"/>
            <person name="Copeland A."/>
            <person name="Lucas S."/>
            <person name="Lapidus A."/>
            <person name="Barry K."/>
            <person name="Glavina del Rio T."/>
            <person name="Dalin E."/>
            <person name="Tice H."/>
            <person name="Pitluck S."/>
            <person name="Bruce D."/>
            <person name="Goodwin L."/>
            <person name="Thompson L.S."/>
            <person name="Brettin T."/>
            <person name="Detter J.C."/>
            <person name="Han C."/>
            <person name="Schmutz J."/>
            <person name="Larimer F."/>
            <person name="Land M."/>
            <person name="Hauser L."/>
            <person name="Kyrpides N."/>
            <person name="Kim E."/>
            <person name="Stephens C."/>
            <person name="Richardson P."/>
        </authorList>
    </citation>
    <scope>NUCLEOTIDE SEQUENCE [LARGE SCALE GENOMIC DNA]</scope>
    <source>
        <strain evidence="2">K31</strain>
    </source>
</reference>
<dbReference type="InterPro" id="IPR045584">
    <property type="entry name" value="Pilin-like"/>
</dbReference>
<evidence type="ECO:0000256" key="1">
    <source>
        <dbReference type="SAM" id="Phobius"/>
    </source>
</evidence>
<dbReference type="Pfam" id="PF07963">
    <property type="entry name" value="N_methyl"/>
    <property type="match status" value="1"/>
</dbReference>
<dbReference type="AlphaFoldDB" id="B0T7N4"/>
<sequence length="213" mass="23580" precursor="true">MRRLAGYTLIELLVALAVVGLLSLMLLTGLSRGNRTWIRMDHAATRVEGVEAAQALLRARLQHAWPATLYNMQPPGPDFDGEATRLIFLAPPAARDGPGALRRFRLELEPSGDLVLASVSDVALTPRGPETRDVLLRGVQAISLNYFGAIEPDPTPHWRERWSQRPRMPSLVRVRLRFGAGDRRLWPDLIVHPLADMDTECVLVPATGGCKAR</sequence>
<dbReference type="STRING" id="366602.Caul_2094"/>
<name>B0T7N4_CAUSK</name>
<evidence type="ECO:0000313" key="2">
    <source>
        <dbReference type="EMBL" id="ABZ71222.1"/>
    </source>
</evidence>
<dbReference type="SUPFAM" id="SSF54523">
    <property type="entry name" value="Pili subunits"/>
    <property type="match status" value="2"/>
</dbReference>
<gene>
    <name evidence="2" type="ordered locus">Caul_2094</name>
</gene>
<keyword evidence="1" id="KW-1133">Transmembrane helix</keyword>
<dbReference type="OrthoDB" id="8220660at2"/>
<organism evidence="2">
    <name type="scientific">Caulobacter sp. (strain K31)</name>
    <dbReference type="NCBI Taxonomy" id="366602"/>
    <lineage>
        <taxon>Bacteria</taxon>
        <taxon>Pseudomonadati</taxon>
        <taxon>Pseudomonadota</taxon>
        <taxon>Alphaproteobacteria</taxon>
        <taxon>Caulobacterales</taxon>
        <taxon>Caulobacteraceae</taxon>
        <taxon>Caulobacter</taxon>
    </lineage>
</organism>
<dbReference type="InterPro" id="IPR012902">
    <property type="entry name" value="N_methyl_site"/>
</dbReference>
<protein>
    <recommendedName>
        <fullName evidence="3">General secretion pathway protein J</fullName>
    </recommendedName>
</protein>
<feature type="transmembrane region" description="Helical" evidence="1">
    <location>
        <begin position="6"/>
        <end position="30"/>
    </location>
</feature>
<dbReference type="KEGG" id="cak:Caul_2094"/>
<dbReference type="NCBIfam" id="TIGR02532">
    <property type="entry name" value="IV_pilin_GFxxxE"/>
    <property type="match status" value="1"/>
</dbReference>
<proteinExistence type="predicted"/>
<keyword evidence="1" id="KW-0812">Transmembrane</keyword>
<dbReference type="eggNOG" id="COG4795">
    <property type="taxonomic scope" value="Bacteria"/>
</dbReference>
<dbReference type="HOGENOM" id="CLU_101359_0_0_5"/>